<gene>
    <name evidence="4" type="ORF">MCAPa_8290</name>
</gene>
<evidence type="ECO:0008006" key="6">
    <source>
        <dbReference type="Google" id="ProtNLM"/>
    </source>
</evidence>
<keyword evidence="3" id="KW-0812">Transmembrane</keyword>
<feature type="coiled-coil region" evidence="1">
    <location>
        <begin position="258"/>
        <end position="306"/>
    </location>
</feature>
<feature type="transmembrane region" description="Helical" evidence="3">
    <location>
        <begin position="9"/>
        <end position="31"/>
    </location>
</feature>
<accession>A0A084EGJ2</accession>
<evidence type="ECO:0000313" key="4">
    <source>
        <dbReference type="EMBL" id="KEZ17084.1"/>
    </source>
</evidence>
<protein>
    <recommendedName>
        <fullName evidence="6">Chromosome partition protein Smc</fullName>
    </recommendedName>
</protein>
<evidence type="ECO:0000256" key="1">
    <source>
        <dbReference type="SAM" id="Coils"/>
    </source>
</evidence>
<keyword evidence="3" id="KW-1133">Transmembrane helix</keyword>
<evidence type="ECO:0000256" key="3">
    <source>
        <dbReference type="SAM" id="Phobius"/>
    </source>
</evidence>
<dbReference type="Proteomes" id="UP000028533">
    <property type="component" value="Unassembled WGS sequence"/>
</dbReference>
<name>A0A084EGJ2_MYCCA</name>
<evidence type="ECO:0000256" key="2">
    <source>
        <dbReference type="SAM" id="MobiDB-lite"/>
    </source>
</evidence>
<organism evidence="4 5">
    <name type="scientific">Mycoplasma capricolum subsp. capricolum 14232</name>
    <dbReference type="NCBI Taxonomy" id="1188238"/>
    <lineage>
        <taxon>Bacteria</taxon>
        <taxon>Bacillati</taxon>
        <taxon>Mycoplasmatota</taxon>
        <taxon>Mollicutes</taxon>
        <taxon>Mycoplasmataceae</taxon>
        <taxon>Mycoplasma</taxon>
    </lineage>
</organism>
<reference evidence="4 5" key="1">
    <citation type="submission" date="2014-02" db="EMBL/GenBank/DDBJ databases">
        <title>Genome sequence of Mycoplasma capricolum subsp. capricolum strain 14232.</title>
        <authorList>
            <person name="Sirand-Pugnet P."/>
            <person name="Breton M."/>
            <person name="Dordet-Frisoni E."/>
            <person name="Baranowski E."/>
            <person name="Barre A."/>
            <person name="Couture C."/>
            <person name="Dupuy V."/>
            <person name="Gaurivaud P."/>
            <person name="Jacob D."/>
            <person name="Lemaitre C."/>
            <person name="Manso-Silvan L."/>
            <person name="Nikolski M."/>
            <person name="Nouvel L.-X."/>
            <person name="Poumarat F."/>
            <person name="Tardy F."/>
            <person name="Thebault P."/>
            <person name="Theil S."/>
            <person name="Citti C."/>
            <person name="Thiaucourt F."/>
            <person name="Blanchard A."/>
        </authorList>
    </citation>
    <scope>NUCLEOTIDE SEQUENCE [LARGE SCALE GENOMIC DNA]</scope>
    <source>
        <strain evidence="4 5">14232</strain>
    </source>
</reference>
<dbReference type="RefSeq" id="WP_036432555.1">
    <property type="nucleotide sequence ID" value="NZ_JFDO01000035.1"/>
</dbReference>
<feature type="coiled-coil region" evidence="1">
    <location>
        <begin position="89"/>
        <end position="225"/>
    </location>
</feature>
<sequence length="330" mass="38666">MIKHKKAKIFLLISSILAIPTVITIPIIIILKNKNQSQINDKTPSESESIKPVLPTIKPNPEPTPNNKPEKETEEDSNEIRLDVLNKLNKEFENRINTIIDTINLLNSQKEKNDKLKEKIENEKQKLQKDINNLQAHTKQDGFEFTLITDQLQHQINSYQKAIEDYNNEIERLNIDIHTHLQNKAKLEQESNKNIVKVNYLKQELENLNIEITKIQQEKEQKIKELANRQNHDQSTLSHLQNQLNDLISSETSFSVKISEYEAKIANIQTNIANEQEKIDQQNRDIIDKEQEKRKLESNLKEQTTIRMNRLNNIKQLISQIVEIENQLRR</sequence>
<keyword evidence="1" id="KW-0175">Coiled coil</keyword>
<feature type="region of interest" description="Disordered" evidence="2">
    <location>
        <begin position="38"/>
        <end position="79"/>
    </location>
</feature>
<evidence type="ECO:0000313" key="5">
    <source>
        <dbReference type="Proteomes" id="UP000028533"/>
    </source>
</evidence>
<dbReference type="EMBL" id="JFDO01000035">
    <property type="protein sequence ID" value="KEZ17084.1"/>
    <property type="molecule type" value="Genomic_DNA"/>
</dbReference>
<dbReference type="AlphaFoldDB" id="A0A084EGJ2"/>
<dbReference type="SUPFAM" id="SSF57997">
    <property type="entry name" value="Tropomyosin"/>
    <property type="match status" value="1"/>
</dbReference>
<proteinExistence type="predicted"/>
<comment type="caution">
    <text evidence="4">The sequence shown here is derived from an EMBL/GenBank/DDBJ whole genome shotgun (WGS) entry which is preliminary data.</text>
</comment>
<keyword evidence="3" id="KW-0472">Membrane</keyword>